<evidence type="ECO:0000256" key="3">
    <source>
        <dbReference type="ARBA" id="ARBA00008040"/>
    </source>
</evidence>
<comment type="catalytic activity">
    <reaction evidence="12">
        <text>a quinone + succinate = fumarate + a quinol</text>
        <dbReference type="Rhea" id="RHEA:40523"/>
        <dbReference type="ChEBI" id="CHEBI:24646"/>
        <dbReference type="ChEBI" id="CHEBI:29806"/>
        <dbReference type="ChEBI" id="CHEBI:30031"/>
        <dbReference type="ChEBI" id="CHEBI:132124"/>
        <dbReference type="EC" id="1.3.5.1"/>
    </reaction>
</comment>
<dbReference type="Gene3D" id="3.90.700.10">
    <property type="entry name" value="Succinate dehydrogenase/fumarate reductase flavoprotein, catalytic domain"/>
    <property type="match status" value="1"/>
</dbReference>
<evidence type="ECO:0000256" key="8">
    <source>
        <dbReference type="ARBA" id="ARBA00022827"/>
    </source>
</evidence>
<dbReference type="GO" id="GO:0033765">
    <property type="term" value="F:steroid dehydrogenase activity, acting on the CH-CH group of donors"/>
    <property type="evidence" value="ECO:0007669"/>
    <property type="project" value="UniProtKB-ARBA"/>
</dbReference>
<dbReference type="InterPro" id="IPR011280">
    <property type="entry name" value="Succ_DH/Fum_Rdt_flav_su"/>
</dbReference>
<dbReference type="AlphaFoldDB" id="C7PVI2"/>
<evidence type="ECO:0000256" key="10">
    <source>
        <dbReference type="ARBA" id="ARBA00023002"/>
    </source>
</evidence>
<evidence type="ECO:0000313" key="17">
    <source>
        <dbReference type="Proteomes" id="UP000000851"/>
    </source>
</evidence>
<comment type="subcellular location">
    <subcellularLocation>
        <location evidence="2">Cell membrane</location>
        <topology evidence="2">Peripheral membrane protein</topology>
        <orientation evidence="2">Cytoplasmic side</orientation>
    </subcellularLocation>
</comment>
<keyword evidence="8" id="KW-0274">FAD</keyword>
<evidence type="ECO:0000259" key="14">
    <source>
        <dbReference type="Pfam" id="PF00890"/>
    </source>
</evidence>
<dbReference type="NCBIfam" id="TIGR01811">
    <property type="entry name" value="sdhA_Bsu"/>
    <property type="match status" value="1"/>
</dbReference>
<evidence type="ECO:0000256" key="11">
    <source>
        <dbReference type="ARBA" id="ARBA00023136"/>
    </source>
</evidence>
<evidence type="ECO:0000256" key="7">
    <source>
        <dbReference type="ARBA" id="ARBA00022630"/>
    </source>
</evidence>
<keyword evidence="10" id="KW-0560">Oxidoreductase</keyword>
<protein>
    <recommendedName>
        <fullName evidence="4">succinate dehydrogenase</fullName>
        <ecNumber evidence="4">1.3.5.1</ecNumber>
    </recommendedName>
</protein>
<evidence type="ECO:0000256" key="4">
    <source>
        <dbReference type="ARBA" id="ARBA00012792"/>
    </source>
</evidence>
<dbReference type="FunFam" id="3.50.50.60:FF:000009">
    <property type="entry name" value="Succinate dehydrogenase flavoprotein subunit"/>
    <property type="match status" value="1"/>
</dbReference>
<dbReference type="GO" id="GO:0050660">
    <property type="term" value="F:flavin adenine dinucleotide binding"/>
    <property type="evidence" value="ECO:0007669"/>
    <property type="project" value="TreeGrafter"/>
</dbReference>
<dbReference type="GO" id="GO:0005886">
    <property type="term" value="C:plasma membrane"/>
    <property type="evidence" value="ECO:0007669"/>
    <property type="project" value="UniProtKB-SubCell"/>
</dbReference>
<keyword evidence="7" id="KW-0285">Flavoprotein</keyword>
<dbReference type="EC" id="1.3.5.1" evidence="4"/>
<comment type="cofactor">
    <cofactor evidence="1">
        <name>FAD</name>
        <dbReference type="ChEBI" id="CHEBI:57692"/>
    </cofactor>
</comment>
<reference evidence="16 17" key="1">
    <citation type="journal article" date="2009" name="Stand. Genomic Sci.">
        <title>Complete genome sequence of Catenulispora acidiphila type strain (ID 139908).</title>
        <authorList>
            <person name="Copeland A."/>
            <person name="Lapidus A."/>
            <person name="Glavina Del Rio T."/>
            <person name="Nolan M."/>
            <person name="Lucas S."/>
            <person name="Chen F."/>
            <person name="Tice H."/>
            <person name="Cheng J.F."/>
            <person name="Bruce D."/>
            <person name="Goodwin L."/>
            <person name="Pitluck S."/>
            <person name="Mikhailova N."/>
            <person name="Pati A."/>
            <person name="Ivanova N."/>
            <person name="Mavromatis K."/>
            <person name="Chen A."/>
            <person name="Palaniappan K."/>
            <person name="Chain P."/>
            <person name="Land M."/>
            <person name="Hauser L."/>
            <person name="Chang Y.J."/>
            <person name="Jeffries C.D."/>
            <person name="Chertkov O."/>
            <person name="Brettin T."/>
            <person name="Detter J.C."/>
            <person name="Han C."/>
            <person name="Ali Z."/>
            <person name="Tindall B.J."/>
            <person name="Goker M."/>
            <person name="Bristow J."/>
            <person name="Eisen J.A."/>
            <person name="Markowitz V."/>
            <person name="Hugenholtz P."/>
            <person name="Kyrpides N.C."/>
            <person name="Klenk H.P."/>
        </authorList>
    </citation>
    <scope>NUCLEOTIDE SEQUENCE [LARGE SCALE GENOMIC DNA]</scope>
    <source>
        <strain evidence="17">DSM 44928 / JCM 14897 / NBRC 102108 / NRRL B-24433 / ID139908</strain>
    </source>
</reference>
<gene>
    <name evidence="16" type="ordered locus">Caci_0385</name>
</gene>
<keyword evidence="6" id="KW-1003">Cell membrane</keyword>
<evidence type="ECO:0000256" key="5">
    <source>
        <dbReference type="ARBA" id="ARBA00022448"/>
    </source>
</evidence>
<dbReference type="InterPro" id="IPR030664">
    <property type="entry name" value="SdhA/FrdA/AprA"/>
</dbReference>
<name>C7PVI2_CATAD</name>
<dbReference type="GO" id="GO:0009061">
    <property type="term" value="P:anaerobic respiration"/>
    <property type="evidence" value="ECO:0007669"/>
    <property type="project" value="TreeGrafter"/>
</dbReference>
<dbReference type="InterPro" id="IPR027477">
    <property type="entry name" value="Succ_DH/fumarate_Rdtase_cat_sf"/>
</dbReference>
<comment type="similarity">
    <text evidence="3">Belongs to the FAD-dependent oxidoreductase 2 family. FRD/SDH subfamily.</text>
</comment>
<keyword evidence="9" id="KW-0249">Electron transport</keyword>
<dbReference type="RefSeq" id="WP_012784633.1">
    <property type="nucleotide sequence ID" value="NC_013131.1"/>
</dbReference>
<dbReference type="Pfam" id="PF02910">
    <property type="entry name" value="Succ_DH_flav_C"/>
    <property type="match status" value="1"/>
</dbReference>
<dbReference type="InterPro" id="IPR015939">
    <property type="entry name" value="Fum_Rdtase/Succ_DH_flav-like_C"/>
</dbReference>
<dbReference type="PANTHER" id="PTHR11632:SF53">
    <property type="entry name" value="SUCCINATE DEHYDROGENASE FLAVOPROTEIN SUBUNIT"/>
    <property type="match status" value="1"/>
</dbReference>
<dbReference type="GO" id="GO:0008177">
    <property type="term" value="F:succinate dehydrogenase (quinone) activity"/>
    <property type="evidence" value="ECO:0007669"/>
    <property type="project" value="UniProtKB-EC"/>
</dbReference>
<evidence type="ECO:0000256" key="1">
    <source>
        <dbReference type="ARBA" id="ARBA00001974"/>
    </source>
</evidence>
<keyword evidence="17" id="KW-1185">Reference proteome</keyword>
<dbReference type="Pfam" id="PF00890">
    <property type="entry name" value="FAD_binding_2"/>
    <property type="match status" value="1"/>
</dbReference>
<evidence type="ECO:0000256" key="9">
    <source>
        <dbReference type="ARBA" id="ARBA00022982"/>
    </source>
</evidence>
<dbReference type="Proteomes" id="UP000000851">
    <property type="component" value="Chromosome"/>
</dbReference>
<feature type="active site" description="Proton acceptor" evidence="13">
    <location>
        <position position="341"/>
    </location>
</feature>
<dbReference type="PANTHER" id="PTHR11632">
    <property type="entry name" value="SUCCINATE DEHYDROGENASE 2 FLAVOPROTEIN SUBUNIT"/>
    <property type="match status" value="1"/>
</dbReference>
<dbReference type="Gene3D" id="3.50.50.60">
    <property type="entry name" value="FAD/NAD(P)-binding domain"/>
    <property type="match status" value="1"/>
</dbReference>
<dbReference type="EMBL" id="CP001700">
    <property type="protein sequence ID" value="ACU69338.1"/>
    <property type="molecule type" value="Genomic_DNA"/>
</dbReference>
<dbReference type="FunFam" id="1.20.58.100:FF:000003">
    <property type="entry name" value="Succinate dehydrogenase flavoprotein subunit"/>
    <property type="match status" value="1"/>
</dbReference>
<dbReference type="InterPro" id="IPR003953">
    <property type="entry name" value="FAD-dep_OxRdtase_2_FAD-bd"/>
</dbReference>
<evidence type="ECO:0000256" key="13">
    <source>
        <dbReference type="PIRSR" id="PIRSR630664-50"/>
    </source>
</evidence>
<dbReference type="SUPFAM" id="SSF56425">
    <property type="entry name" value="Succinate dehydrogenase/fumarate reductase flavoprotein, catalytic domain"/>
    <property type="match status" value="1"/>
</dbReference>
<accession>C7PVI2</accession>
<dbReference type="eggNOG" id="COG1053">
    <property type="taxonomic scope" value="Bacteria"/>
</dbReference>
<dbReference type="KEGG" id="cai:Caci_0385"/>
<dbReference type="Gene3D" id="1.20.58.100">
    <property type="entry name" value="Fumarate reductase/succinate dehydrogenase flavoprotein-like, C-terminal domain"/>
    <property type="match status" value="1"/>
</dbReference>
<evidence type="ECO:0000256" key="2">
    <source>
        <dbReference type="ARBA" id="ARBA00004413"/>
    </source>
</evidence>
<feature type="domain" description="FAD-dependent oxidoreductase 2 FAD-binding" evidence="14">
    <location>
        <begin position="47"/>
        <end position="452"/>
    </location>
</feature>
<evidence type="ECO:0000313" key="16">
    <source>
        <dbReference type="EMBL" id="ACU69338.1"/>
    </source>
</evidence>
<organism evidence="16 17">
    <name type="scientific">Catenulispora acidiphila (strain DSM 44928 / JCM 14897 / NBRC 102108 / NRRL B-24433 / ID139908)</name>
    <dbReference type="NCBI Taxonomy" id="479433"/>
    <lineage>
        <taxon>Bacteria</taxon>
        <taxon>Bacillati</taxon>
        <taxon>Actinomycetota</taxon>
        <taxon>Actinomycetes</taxon>
        <taxon>Catenulisporales</taxon>
        <taxon>Catenulisporaceae</taxon>
        <taxon>Catenulispora</taxon>
    </lineage>
</organism>
<evidence type="ECO:0000259" key="15">
    <source>
        <dbReference type="Pfam" id="PF02910"/>
    </source>
</evidence>
<feature type="domain" description="Fumarate reductase/succinate dehydrogenase flavoprotein-like C-terminal" evidence="15">
    <location>
        <begin position="514"/>
        <end position="648"/>
    </location>
</feature>
<keyword evidence="11" id="KW-0472">Membrane</keyword>
<sequence>MTDYTDYTVGDPIADAKAPAGPISERWDTRRFEAKLVNPANRRKRTVIVIGTGLAGGSAGATLAEAGYHVVQFCFQDSPRRAHSIAAQGGINAAKNYRNDGDSVHRLFYDTVKGGDFRSRESNVHRLAQISVEIIDQCVAQGVPFAREYGGLLDTRSFGGVQVSRTFYARGQTGQQLLLGAYQAMMRQVAAGNIELHARTEMLDLIVVDGRARGIVARDLLTGEISTYFGDAVVLASGGYGNVYYLSTNAMNSNATAIWRAHRKGAYFGNPCYTQIHPTCIPRTGDHQSKLTLMSESLRNDGRIWVPKAKGDSRSPDAIPEDERDYYLERQYPSFGNLVPRDIASRAAKNVCDEGRGVGPGGQGVYLDFADAIKRLGRKAVEEKYGNLFEMYQRITDEDPYRVPMRIYPAVHYTMGGLWVDYDLQTTVPGLFAVGEANFSDHGANRLGASALMQGLADGYFVLPATISDYLARHAGDVPVTADHPEAVAAVRETQERLDAILAVDGDRTPDSFHRELGELMWELCGMARDEAGLRKALDQIPAIREEFWRRIKVPGTGEEFNQSLEKANRLVDYFELAELMCLDALHRGESCGGHFRTESQTPDGEAARKDEEFSYVAAWEYTGLGQAPVLHREELDFEYVHPAQRSYA</sequence>
<dbReference type="PRINTS" id="PR00368">
    <property type="entry name" value="FADPNR"/>
</dbReference>
<dbReference type="InParanoid" id="C7PVI2"/>
<dbReference type="InterPro" id="IPR036188">
    <property type="entry name" value="FAD/NAD-bd_sf"/>
</dbReference>
<dbReference type="OrthoDB" id="9805351at2"/>
<keyword evidence="5" id="KW-0813">Transport</keyword>
<dbReference type="SUPFAM" id="SSF51905">
    <property type="entry name" value="FAD/NAD(P)-binding domain"/>
    <property type="match status" value="1"/>
</dbReference>
<dbReference type="HOGENOM" id="CLU_014312_7_0_11"/>
<evidence type="ECO:0000256" key="6">
    <source>
        <dbReference type="ARBA" id="ARBA00022475"/>
    </source>
</evidence>
<evidence type="ECO:0000256" key="12">
    <source>
        <dbReference type="ARBA" id="ARBA00049220"/>
    </source>
</evidence>
<dbReference type="FunFam" id="3.90.700.10:FF:000006">
    <property type="entry name" value="Succinate dehydrogenase flavoprotein subunit"/>
    <property type="match status" value="1"/>
</dbReference>
<dbReference type="InterPro" id="IPR037099">
    <property type="entry name" value="Fum_R/Succ_DH_flav-like_C_sf"/>
</dbReference>
<proteinExistence type="inferred from homology"/>
<dbReference type="NCBIfam" id="NF005749">
    <property type="entry name" value="PRK07573.1"/>
    <property type="match status" value="1"/>
</dbReference>
<dbReference type="GO" id="GO:0009055">
    <property type="term" value="F:electron transfer activity"/>
    <property type="evidence" value="ECO:0007669"/>
    <property type="project" value="TreeGrafter"/>
</dbReference>
<dbReference type="STRING" id="479433.Caci_0385"/>
<dbReference type="SUPFAM" id="SSF46977">
    <property type="entry name" value="Succinate dehydrogenase/fumarate reductase flavoprotein C-terminal domain"/>
    <property type="match status" value="1"/>
</dbReference>